<dbReference type="KEGG" id="bex:A11Q_1042"/>
<dbReference type="RefSeq" id="WP_015469748.1">
    <property type="nucleotide sequence ID" value="NC_020813.1"/>
</dbReference>
<keyword evidence="3" id="KW-1185">Reference proteome</keyword>
<accession>M4V7R2</accession>
<organism evidence="2 3">
    <name type="scientific">Pseudobdellovibrio exovorus JSS</name>
    <dbReference type="NCBI Taxonomy" id="1184267"/>
    <lineage>
        <taxon>Bacteria</taxon>
        <taxon>Pseudomonadati</taxon>
        <taxon>Bdellovibrionota</taxon>
        <taxon>Bdellovibrionia</taxon>
        <taxon>Bdellovibrionales</taxon>
        <taxon>Pseudobdellovibrionaceae</taxon>
        <taxon>Pseudobdellovibrio</taxon>
    </lineage>
</organism>
<name>M4V7R2_9BACT</name>
<feature type="chain" id="PRO_5004060023" evidence="1">
    <location>
        <begin position="25"/>
        <end position="209"/>
    </location>
</feature>
<dbReference type="STRING" id="1184267.A11Q_1042"/>
<gene>
    <name evidence="2" type="ORF">A11Q_1042</name>
</gene>
<proteinExistence type="predicted"/>
<reference evidence="2 3" key="1">
    <citation type="journal article" date="2013" name="ISME J.">
        <title>By their genes ye shall know them: genomic signatures of predatory bacteria.</title>
        <authorList>
            <person name="Pasternak Z."/>
            <person name="Pietrokovski S."/>
            <person name="Rotem O."/>
            <person name="Gophna U."/>
            <person name="Lurie-Weinberger M.N."/>
            <person name="Jurkevitch E."/>
        </authorList>
    </citation>
    <scope>NUCLEOTIDE SEQUENCE [LARGE SCALE GENOMIC DNA]</scope>
    <source>
        <strain evidence="2 3">JSS</strain>
    </source>
</reference>
<evidence type="ECO:0000313" key="3">
    <source>
        <dbReference type="Proteomes" id="UP000012040"/>
    </source>
</evidence>
<feature type="signal peptide" evidence="1">
    <location>
        <begin position="1"/>
        <end position="24"/>
    </location>
</feature>
<dbReference type="PROSITE" id="PS51257">
    <property type="entry name" value="PROKAR_LIPOPROTEIN"/>
    <property type="match status" value="1"/>
</dbReference>
<dbReference type="AlphaFoldDB" id="M4V7R2"/>
<evidence type="ECO:0000313" key="2">
    <source>
        <dbReference type="EMBL" id="AGH95258.1"/>
    </source>
</evidence>
<dbReference type="EMBL" id="CP003537">
    <property type="protein sequence ID" value="AGH95258.1"/>
    <property type="molecule type" value="Genomic_DNA"/>
</dbReference>
<dbReference type="Proteomes" id="UP000012040">
    <property type="component" value="Chromosome"/>
</dbReference>
<protein>
    <submittedName>
        <fullName evidence="2">Uncharacterized protein</fullName>
    </submittedName>
</protein>
<dbReference type="HOGENOM" id="CLU_1313400_0_0_7"/>
<sequence length="209" mass="22350">MKKNILLKTIKGTLLATALMMTLAACGNKNNNTTPINAYTQSCVNCENITGYPFFSAQTQAYRTQGWSYMSAFTIAWSFSGQNTNTMNNGQNYNQWASPAMNYSGQVSAAGTVNVSTATNLGFCPLPAGTYTLTTQTVGQWNQGQVSGLKLLITGPATLTAVVNQAQASDYGYGYWGGGSSTSSSRIQGYLVIEQVNGIYCHGAQLTIY</sequence>
<keyword evidence="1" id="KW-0732">Signal</keyword>
<dbReference type="PATRIC" id="fig|1184267.3.peg.1056"/>
<evidence type="ECO:0000256" key="1">
    <source>
        <dbReference type="SAM" id="SignalP"/>
    </source>
</evidence>